<keyword evidence="1" id="KW-0496">Mitochondrion</keyword>
<geneLocation type="mitochondrion" evidence="1"/>
<protein>
    <submittedName>
        <fullName evidence="1">Uncharacterized protein</fullName>
    </submittedName>
</protein>
<dbReference type="AlphaFoldDB" id="A0A1Y0AZU1"/>
<reference evidence="1" key="1">
    <citation type="submission" date="2017-03" db="EMBL/GenBank/DDBJ databases">
        <title>The mitochondrial genome of the carnivorous plant Utricularia reniformis (Lentibulariaceae): structure, comparative analysis and evolutionary landmarks.</title>
        <authorList>
            <person name="Silva S.R."/>
            <person name="Alvarenga D.O."/>
            <person name="Michael T.P."/>
            <person name="Miranda V.F.O."/>
            <person name="Varani A.M."/>
        </authorList>
    </citation>
    <scope>NUCLEOTIDE SEQUENCE</scope>
</reference>
<organism evidence="1">
    <name type="scientific">Utricularia reniformis</name>
    <dbReference type="NCBI Taxonomy" id="192314"/>
    <lineage>
        <taxon>Eukaryota</taxon>
        <taxon>Viridiplantae</taxon>
        <taxon>Streptophyta</taxon>
        <taxon>Embryophyta</taxon>
        <taxon>Tracheophyta</taxon>
        <taxon>Spermatophyta</taxon>
        <taxon>Magnoliopsida</taxon>
        <taxon>eudicotyledons</taxon>
        <taxon>Gunneridae</taxon>
        <taxon>Pentapetalae</taxon>
        <taxon>asterids</taxon>
        <taxon>lamiids</taxon>
        <taxon>Lamiales</taxon>
        <taxon>Lentibulariaceae</taxon>
        <taxon>Utricularia</taxon>
    </lineage>
</organism>
<proteinExistence type="predicted"/>
<name>A0A1Y0AZU1_9LAMI</name>
<accession>A0A1Y0AZU1</accession>
<sequence length="66" mass="7585">MGFFFSANSDYGLEKRASLSFFFRIPEAILSKIPFPDSFYLPFFSFWPAGESPGCEMEQQKTTRIA</sequence>
<gene>
    <name evidence="1" type="ORF">AEK19_MT0432</name>
</gene>
<dbReference type="EMBL" id="KY774314">
    <property type="protein sequence ID" value="ART30695.1"/>
    <property type="molecule type" value="Genomic_DNA"/>
</dbReference>
<evidence type="ECO:0000313" key="1">
    <source>
        <dbReference type="EMBL" id="ART30695.1"/>
    </source>
</evidence>